<evidence type="ECO:0000256" key="4">
    <source>
        <dbReference type="SAM" id="Phobius"/>
    </source>
</evidence>
<sequence>MKNIVYLLLFITSVLTAQNGFESGNALYKKGQYEQAIQAYESVVQTEKKESADLYFNLGNCYYKLNQVAPAIYNYEKALVLKPNDSEILNNLKFAQKKTIDEIKVVPKVGFEKLVHDFTAFFHYDTWGWISIGFAVVVLLLFLGYYFTQASLAKRVFFFGMFFGLLLVLLSVFAGYFEQSHFKNDRPAILFAAMTDVKSEPQSSSSVVITLHEGVKVYIIESLDQWRKVQLTDGTEGWLNANAIKEVK</sequence>
<name>A0A1I4QR09_9FLAO</name>
<organism evidence="6 7">
    <name type="scientific">Flavobacterium succinicans</name>
    <dbReference type="NCBI Taxonomy" id="29536"/>
    <lineage>
        <taxon>Bacteria</taxon>
        <taxon>Pseudomonadati</taxon>
        <taxon>Bacteroidota</taxon>
        <taxon>Flavobacteriia</taxon>
        <taxon>Flavobacteriales</taxon>
        <taxon>Flavobacteriaceae</taxon>
        <taxon>Flavobacterium</taxon>
    </lineage>
</organism>
<dbReference type="SMART" id="SM00028">
    <property type="entry name" value="TPR"/>
    <property type="match status" value="2"/>
</dbReference>
<evidence type="ECO:0000313" key="6">
    <source>
        <dbReference type="EMBL" id="SFM42123.1"/>
    </source>
</evidence>
<dbReference type="InterPro" id="IPR010466">
    <property type="entry name" value="DUF1058"/>
</dbReference>
<dbReference type="Gene3D" id="2.30.30.40">
    <property type="entry name" value="SH3 Domains"/>
    <property type="match status" value="1"/>
</dbReference>
<keyword evidence="4" id="KW-1133">Transmembrane helix</keyword>
<keyword evidence="5" id="KW-0732">Signal</keyword>
<evidence type="ECO:0000256" key="5">
    <source>
        <dbReference type="SAM" id="SignalP"/>
    </source>
</evidence>
<dbReference type="SUPFAM" id="SSF48452">
    <property type="entry name" value="TPR-like"/>
    <property type="match status" value="1"/>
</dbReference>
<feature type="signal peptide" evidence="5">
    <location>
        <begin position="1"/>
        <end position="17"/>
    </location>
</feature>
<protein>
    <submittedName>
        <fullName evidence="6">SH3 domain-containing protein</fullName>
    </submittedName>
</protein>
<dbReference type="Gene3D" id="1.25.40.10">
    <property type="entry name" value="Tetratricopeptide repeat domain"/>
    <property type="match status" value="1"/>
</dbReference>
<dbReference type="Pfam" id="PF06347">
    <property type="entry name" value="SH3_4"/>
    <property type="match status" value="1"/>
</dbReference>
<keyword evidence="2 3" id="KW-0802">TPR repeat</keyword>
<evidence type="ECO:0000256" key="3">
    <source>
        <dbReference type="PROSITE-ProRule" id="PRU00339"/>
    </source>
</evidence>
<dbReference type="EMBL" id="FOUT01000001">
    <property type="protein sequence ID" value="SFM42123.1"/>
    <property type="molecule type" value="Genomic_DNA"/>
</dbReference>
<dbReference type="PANTHER" id="PTHR44858:SF1">
    <property type="entry name" value="UDP-N-ACETYLGLUCOSAMINE--PEPTIDE N-ACETYLGLUCOSAMINYLTRANSFERASE SPINDLY-RELATED"/>
    <property type="match status" value="1"/>
</dbReference>
<dbReference type="eggNOG" id="COG0457">
    <property type="taxonomic scope" value="Bacteria"/>
</dbReference>
<accession>A0A1I4QR09</accession>
<keyword evidence="7" id="KW-1185">Reference proteome</keyword>
<keyword evidence="1" id="KW-0677">Repeat</keyword>
<keyword evidence="4" id="KW-0472">Membrane</keyword>
<evidence type="ECO:0000256" key="2">
    <source>
        <dbReference type="ARBA" id="ARBA00022803"/>
    </source>
</evidence>
<dbReference type="AlphaFoldDB" id="A0A1I4QR09"/>
<reference evidence="7" key="1">
    <citation type="submission" date="2016-10" db="EMBL/GenBank/DDBJ databases">
        <authorList>
            <person name="Varghese N."/>
            <person name="Submissions S."/>
        </authorList>
    </citation>
    <scope>NUCLEOTIDE SEQUENCE [LARGE SCALE GENOMIC DNA]</scope>
    <source>
        <strain evidence="7">DSM 4002</strain>
    </source>
</reference>
<feature type="repeat" description="TPR" evidence="3">
    <location>
        <begin position="17"/>
        <end position="50"/>
    </location>
</feature>
<feature type="transmembrane region" description="Helical" evidence="4">
    <location>
        <begin position="156"/>
        <end position="177"/>
    </location>
</feature>
<dbReference type="PANTHER" id="PTHR44858">
    <property type="entry name" value="TETRATRICOPEPTIDE REPEAT PROTEIN 6"/>
    <property type="match status" value="1"/>
</dbReference>
<dbReference type="InterPro" id="IPR019734">
    <property type="entry name" value="TPR_rpt"/>
</dbReference>
<evidence type="ECO:0000313" key="7">
    <source>
        <dbReference type="Proteomes" id="UP000182961"/>
    </source>
</evidence>
<feature type="repeat" description="TPR" evidence="3">
    <location>
        <begin position="52"/>
        <end position="85"/>
    </location>
</feature>
<dbReference type="STRING" id="29536.FLB_22660"/>
<dbReference type="RefSeq" id="WP_024982515.1">
    <property type="nucleotide sequence ID" value="NZ_CBCRUM010000019.1"/>
</dbReference>
<dbReference type="Proteomes" id="UP000182961">
    <property type="component" value="Unassembled WGS sequence"/>
</dbReference>
<proteinExistence type="predicted"/>
<dbReference type="Pfam" id="PF13414">
    <property type="entry name" value="TPR_11"/>
    <property type="match status" value="1"/>
</dbReference>
<keyword evidence="4" id="KW-0812">Transmembrane</keyword>
<feature type="chain" id="PRO_5010227872" evidence="5">
    <location>
        <begin position="18"/>
        <end position="248"/>
    </location>
</feature>
<dbReference type="InterPro" id="IPR050498">
    <property type="entry name" value="Ycf3"/>
</dbReference>
<dbReference type="PROSITE" id="PS50005">
    <property type="entry name" value="TPR"/>
    <property type="match status" value="2"/>
</dbReference>
<dbReference type="PROSITE" id="PS50293">
    <property type="entry name" value="TPR_REGION"/>
    <property type="match status" value="1"/>
</dbReference>
<evidence type="ECO:0000256" key="1">
    <source>
        <dbReference type="ARBA" id="ARBA00022737"/>
    </source>
</evidence>
<feature type="transmembrane region" description="Helical" evidence="4">
    <location>
        <begin position="127"/>
        <end position="147"/>
    </location>
</feature>
<dbReference type="InterPro" id="IPR011990">
    <property type="entry name" value="TPR-like_helical_dom_sf"/>
</dbReference>
<gene>
    <name evidence="6" type="ORF">SAMN05444143_1014</name>
</gene>